<feature type="compositionally biased region" description="Low complexity" evidence="1">
    <location>
        <begin position="73"/>
        <end position="97"/>
    </location>
</feature>
<reference evidence="2 3" key="1">
    <citation type="submission" date="2017-03" db="EMBL/GenBank/DDBJ databases">
        <title>Genomes of endolithic fungi from Antarctica.</title>
        <authorList>
            <person name="Coleine C."/>
            <person name="Masonjones S."/>
            <person name="Stajich J.E."/>
        </authorList>
    </citation>
    <scope>NUCLEOTIDE SEQUENCE [LARGE SCALE GENOMIC DNA]</scope>
    <source>
        <strain evidence="2 3">CCFEE 5187</strain>
    </source>
</reference>
<feature type="compositionally biased region" description="Basic and acidic residues" evidence="1">
    <location>
        <begin position="466"/>
        <end position="479"/>
    </location>
</feature>
<name>A0A4U0XQZ4_9PEZI</name>
<proteinExistence type="predicted"/>
<feature type="compositionally biased region" description="Basic and acidic residues" evidence="1">
    <location>
        <begin position="381"/>
        <end position="391"/>
    </location>
</feature>
<dbReference type="EMBL" id="NAJN01000191">
    <property type="protein sequence ID" value="TKA77365.1"/>
    <property type="molecule type" value="Genomic_DNA"/>
</dbReference>
<dbReference type="AlphaFoldDB" id="A0A4U0XQZ4"/>
<feature type="region of interest" description="Disordered" evidence="1">
    <location>
        <begin position="1"/>
        <end position="145"/>
    </location>
</feature>
<organism evidence="2 3">
    <name type="scientific">Cryomyces minteri</name>
    <dbReference type="NCBI Taxonomy" id="331657"/>
    <lineage>
        <taxon>Eukaryota</taxon>
        <taxon>Fungi</taxon>
        <taxon>Dikarya</taxon>
        <taxon>Ascomycota</taxon>
        <taxon>Pezizomycotina</taxon>
        <taxon>Dothideomycetes</taxon>
        <taxon>Dothideomycetes incertae sedis</taxon>
        <taxon>Cryomyces</taxon>
    </lineage>
</organism>
<evidence type="ECO:0000256" key="1">
    <source>
        <dbReference type="SAM" id="MobiDB-lite"/>
    </source>
</evidence>
<gene>
    <name evidence="2" type="ORF">B0A49_01504</name>
</gene>
<protein>
    <submittedName>
        <fullName evidence="2">Uncharacterized protein</fullName>
    </submittedName>
</protein>
<keyword evidence="3" id="KW-1185">Reference proteome</keyword>
<dbReference type="OrthoDB" id="5398515at2759"/>
<comment type="caution">
    <text evidence="2">The sequence shown here is derived from an EMBL/GenBank/DDBJ whole genome shotgun (WGS) entry which is preliminary data.</text>
</comment>
<dbReference type="Proteomes" id="UP000308768">
    <property type="component" value="Unassembled WGS sequence"/>
</dbReference>
<feature type="compositionally biased region" description="Low complexity" evidence="1">
    <location>
        <begin position="407"/>
        <end position="416"/>
    </location>
</feature>
<feature type="region of interest" description="Disordered" evidence="1">
    <location>
        <begin position="329"/>
        <end position="503"/>
    </location>
</feature>
<accession>A0A4U0XQZ4</accession>
<feature type="compositionally biased region" description="Polar residues" evidence="1">
    <location>
        <begin position="362"/>
        <end position="380"/>
    </location>
</feature>
<feature type="compositionally biased region" description="Acidic residues" evidence="1">
    <location>
        <begin position="344"/>
        <end position="355"/>
    </location>
</feature>
<feature type="compositionally biased region" description="Pro residues" evidence="1">
    <location>
        <begin position="1"/>
        <end position="17"/>
    </location>
</feature>
<sequence length="503" mass="55692">MTTTPPPPSRLRTPPTPLHGARFDSYEPYSTRKSTRVSAQRGGHTLSGHIVPDRLQRTRATTPTTTTRRRTLARTTSQTFSPPASPASPVNSRSSNNTETPNHRADSDSDAIESASTSFDPMTSDPRAMLPTPSKTPRKRPDLRHDALKPTARVLFGNQATSFEDTLATPSKRMSKHPVLFSRRGLGSDGTEEDQPEQIEIYTDSQCREPELDESEENPFVLKKKDGPRLQTKGKASFLRRTREDISTIRRDPAMEEAAKNDEGIVYVFHGKKIFRRFDLPDLNATSTHVEEADKAGSSDVETAIRRQAGASAKRPFTRSTIKPRLLFPSEEQLSARNGKDQVVDDEEAETDIEYPELQPVTVVSANDGGKSQSNLPKTDSNIHDSPRETMQKLVTTPTKRKFCFATPPTTTRTTRSGTKSAVESSPLAPEPVERPQPQKRGKKSSPFDAWQRTKAGGNRLVSQSKKREAEPMERESHPSHVVAGHSTGKRVRSGASTHDESV</sequence>
<evidence type="ECO:0000313" key="3">
    <source>
        <dbReference type="Proteomes" id="UP000308768"/>
    </source>
</evidence>
<evidence type="ECO:0000313" key="2">
    <source>
        <dbReference type="EMBL" id="TKA77365.1"/>
    </source>
</evidence>